<evidence type="ECO:0000313" key="7">
    <source>
        <dbReference type="EMBL" id="SDP68908.1"/>
    </source>
</evidence>
<evidence type="ECO:0000256" key="3">
    <source>
        <dbReference type="ARBA" id="ARBA00022763"/>
    </source>
</evidence>
<dbReference type="RefSeq" id="WP_089971773.1">
    <property type="nucleotide sequence ID" value="NZ_FNJM01000012.1"/>
</dbReference>
<dbReference type="Proteomes" id="UP000198597">
    <property type="component" value="Unassembled WGS sequence"/>
</dbReference>
<dbReference type="InterPro" id="IPR036237">
    <property type="entry name" value="Xyl_isomerase-like_sf"/>
</dbReference>
<dbReference type="InterPro" id="IPR004601">
    <property type="entry name" value="UvdE"/>
</dbReference>
<keyword evidence="4" id="KW-0228">DNA excision</keyword>
<organism evidence="7 8">
    <name type="scientific">Clostridium gasigenes</name>
    <dbReference type="NCBI Taxonomy" id="94869"/>
    <lineage>
        <taxon>Bacteria</taxon>
        <taxon>Bacillati</taxon>
        <taxon>Bacillota</taxon>
        <taxon>Clostridia</taxon>
        <taxon>Eubacteriales</taxon>
        <taxon>Clostridiaceae</taxon>
        <taxon>Clostridium</taxon>
    </lineage>
</organism>
<keyword evidence="2 7" id="KW-0255">Endonuclease</keyword>
<dbReference type="Pfam" id="PF03851">
    <property type="entry name" value="UvdE"/>
    <property type="match status" value="1"/>
</dbReference>
<dbReference type="GO" id="GO:0016787">
    <property type="term" value="F:hydrolase activity"/>
    <property type="evidence" value="ECO:0007669"/>
    <property type="project" value="UniProtKB-KW"/>
</dbReference>
<dbReference type="AlphaFoldDB" id="A0A1H0USK2"/>
<evidence type="ECO:0000256" key="2">
    <source>
        <dbReference type="ARBA" id="ARBA00022759"/>
    </source>
</evidence>
<evidence type="ECO:0000256" key="4">
    <source>
        <dbReference type="ARBA" id="ARBA00022769"/>
    </source>
</evidence>
<protein>
    <submittedName>
        <fullName evidence="7">UV-damage endonuclease</fullName>
    </submittedName>
</protein>
<accession>A0A1H0USK2</accession>
<dbReference type="OrthoDB" id="9782576at2"/>
<evidence type="ECO:0000313" key="8">
    <source>
        <dbReference type="Proteomes" id="UP000198597"/>
    </source>
</evidence>
<evidence type="ECO:0000256" key="1">
    <source>
        <dbReference type="ARBA" id="ARBA00022722"/>
    </source>
</evidence>
<dbReference type="EMBL" id="FNJM01000012">
    <property type="protein sequence ID" value="SDP68908.1"/>
    <property type="molecule type" value="Genomic_DNA"/>
</dbReference>
<evidence type="ECO:0000256" key="5">
    <source>
        <dbReference type="ARBA" id="ARBA00022801"/>
    </source>
</evidence>
<keyword evidence="5" id="KW-0378">Hydrolase</keyword>
<dbReference type="Gene3D" id="3.20.20.150">
    <property type="entry name" value="Divalent-metal-dependent TIM barrel enzymes"/>
    <property type="match status" value="1"/>
</dbReference>
<dbReference type="PANTHER" id="PTHR31290:SF5">
    <property type="entry name" value="UV-DAMAGE ENDONUCLEASE"/>
    <property type="match status" value="1"/>
</dbReference>
<dbReference type="PANTHER" id="PTHR31290">
    <property type="entry name" value="UV-DAMAGE ENDONUCLEASE"/>
    <property type="match status" value="1"/>
</dbReference>
<dbReference type="STRING" id="94869.SAMN04488529_11253"/>
<dbReference type="GO" id="GO:0006289">
    <property type="term" value="P:nucleotide-excision repair"/>
    <property type="evidence" value="ECO:0007669"/>
    <property type="project" value="InterPro"/>
</dbReference>
<name>A0A1H0USK2_9CLOT</name>
<proteinExistence type="predicted"/>
<keyword evidence="3" id="KW-0227">DNA damage</keyword>
<reference evidence="7 8" key="1">
    <citation type="submission" date="2016-10" db="EMBL/GenBank/DDBJ databases">
        <authorList>
            <person name="de Groot N.N."/>
        </authorList>
    </citation>
    <scope>NUCLEOTIDE SEQUENCE [LARGE SCALE GENOMIC DNA]</scope>
    <source>
        <strain evidence="7 8">DSM 12272</strain>
    </source>
</reference>
<keyword evidence="8" id="KW-1185">Reference proteome</keyword>
<dbReference type="GO" id="GO:0009411">
    <property type="term" value="P:response to UV"/>
    <property type="evidence" value="ECO:0007669"/>
    <property type="project" value="InterPro"/>
</dbReference>
<gene>
    <name evidence="7" type="ORF">SAMN04488529_11253</name>
</gene>
<keyword evidence="6" id="KW-0234">DNA repair</keyword>
<evidence type="ECO:0000256" key="6">
    <source>
        <dbReference type="ARBA" id="ARBA00023204"/>
    </source>
</evidence>
<dbReference type="NCBIfam" id="TIGR00629">
    <property type="entry name" value="uvde"/>
    <property type="match status" value="1"/>
</dbReference>
<keyword evidence="1" id="KW-0540">Nuclease</keyword>
<dbReference type="GO" id="GO:0004519">
    <property type="term" value="F:endonuclease activity"/>
    <property type="evidence" value="ECO:0007669"/>
    <property type="project" value="UniProtKB-KW"/>
</dbReference>
<sequence length="411" mass="48025">MKIGYACTPLLLPFKTTRRFQLKYYSEDILIKYIKENLDDLKNILIYNNSVSIKLFRISSDIIPFGSHYINTFNWSEYFKDELLSIGTYIKENNMRVSMHPGQYTVLNSPNNEIVKRSVLDLSYQAKFLDSLGLNKTHKLILHIGGVYGDKPAAINRFINTFLNLDNNIKKRLIIENDEKNYSIDEVLLIGTTCKIPVVFDNFHNFCFADNIYTLKEILTRVKATWPLDDGNIKVHYSQQNSSKKKGSHSQTIIVLDFLNYYNNVKNFDLDIMLEVKDKNVSTIKILNVINELNGTVSIDELYNELDRYKLIVLSYGEDCLSKAVSILETKNSFIDLYSYIDTLLLSNQTPPFYNYSLNRAFKEMKESLIPKEISHFNKLYKENKYIGAKEYLFKLALRYNLPIYKSYYFN</sequence>
<dbReference type="SUPFAM" id="SSF51658">
    <property type="entry name" value="Xylose isomerase-like"/>
    <property type="match status" value="1"/>
</dbReference>